<dbReference type="WBParaSite" id="nRc.2.0.1.t45216-RA">
    <property type="protein sequence ID" value="nRc.2.0.1.t45216-RA"/>
    <property type="gene ID" value="nRc.2.0.1.g45216"/>
</dbReference>
<sequence length="127" mass="14534">MIFSTEAEDKRQLSIIWTIVCRYLDCPVASTIPLPLPFRYLIHSVTSTSTARQNHFYPSQKNKSVILAGGSTTDCYQCRNYDKLGDEKRRTKSINSLMERKTGKQDRKTGKQDRKTGSESDLNPDQK</sequence>
<evidence type="ECO:0000256" key="1">
    <source>
        <dbReference type="SAM" id="MobiDB-lite"/>
    </source>
</evidence>
<accession>A0A915L398</accession>
<feature type="compositionally biased region" description="Basic and acidic residues" evidence="1">
    <location>
        <begin position="98"/>
        <end position="127"/>
    </location>
</feature>
<name>A0A915L398_ROMCU</name>
<evidence type="ECO:0000313" key="2">
    <source>
        <dbReference type="Proteomes" id="UP000887565"/>
    </source>
</evidence>
<keyword evidence="2" id="KW-1185">Reference proteome</keyword>
<reference evidence="3" key="1">
    <citation type="submission" date="2022-11" db="UniProtKB">
        <authorList>
            <consortium name="WormBaseParasite"/>
        </authorList>
    </citation>
    <scope>IDENTIFICATION</scope>
</reference>
<feature type="region of interest" description="Disordered" evidence="1">
    <location>
        <begin position="87"/>
        <end position="127"/>
    </location>
</feature>
<dbReference type="AlphaFoldDB" id="A0A915L398"/>
<organism evidence="2 3">
    <name type="scientific">Romanomermis culicivorax</name>
    <name type="common">Nematode worm</name>
    <dbReference type="NCBI Taxonomy" id="13658"/>
    <lineage>
        <taxon>Eukaryota</taxon>
        <taxon>Metazoa</taxon>
        <taxon>Ecdysozoa</taxon>
        <taxon>Nematoda</taxon>
        <taxon>Enoplea</taxon>
        <taxon>Dorylaimia</taxon>
        <taxon>Mermithida</taxon>
        <taxon>Mermithoidea</taxon>
        <taxon>Mermithidae</taxon>
        <taxon>Romanomermis</taxon>
    </lineage>
</organism>
<dbReference type="Proteomes" id="UP000887565">
    <property type="component" value="Unplaced"/>
</dbReference>
<protein>
    <submittedName>
        <fullName evidence="3">Uncharacterized protein</fullName>
    </submittedName>
</protein>
<evidence type="ECO:0000313" key="3">
    <source>
        <dbReference type="WBParaSite" id="nRc.2.0.1.t45216-RA"/>
    </source>
</evidence>
<proteinExistence type="predicted"/>